<dbReference type="HOGENOM" id="CLU_2863540_0_0_9"/>
<name>A0A089LHW2_PAEBO</name>
<dbReference type="RefSeq" id="WP_042215809.1">
    <property type="nucleotide sequence ID" value="NZ_CP009285.1"/>
</dbReference>
<keyword evidence="2" id="KW-1185">Reference proteome</keyword>
<dbReference type="EMBL" id="CP009285">
    <property type="protein sequence ID" value="AIQ59700.1"/>
    <property type="molecule type" value="Genomic_DNA"/>
</dbReference>
<protein>
    <submittedName>
        <fullName evidence="1">Uncharacterized protein</fullName>
    </submittedName>
</protein>
<dbReference type="AlphaFoldDB" id="A0A089LHW2"/>
<evidence type="ECO:0000313" key="1">
    <source>
        <dbReference type="EMBL" id="AIQ59700.1"/>
    </source>
</evidence>
<dbReference type="Proteomes" id="UP000029518">
    <property type="component" value="Chromosome"/>
</dbReference>
<evidence type="ECO:0000313" key="2">
    <source>
        <dbReference type="Proteomes" id="UP000029518"/>
    </source>
</evidence>
<accession>A0A089LHW2</accession>
<reference evidence="1" key="1">
    <citation type="submission" date="2014-08" db="EMBL/GenBank/DDBJ databases">
        <title>Comparative genomics of the Paenibacillus odorifer group.</title>
        <authorList>
            <person name="den Bakker H.C."/>
            <person name="Tsai Y.-C.Y.-C."/>
            <person name="Martin N."/>
            <person name="Korlach J."/>
            <person name="Wiedmann M."/>
        </authorList>
    </citation>
    <scope>NUCLEOTIDE SEQUENCE [LARGE SCALE GENOMIC DNA]</scope>
    <source>
        <strain evidence="1">DSM 13188</strain>
    </source>
</reference>
<gene>
    <name evidence="1" type="ORF">PBOR_24140</name>
</gene>
<proteinExistence type="predicted"/>
<dbReference type="KEGG" id="pbd:PBOR_24140"/>
<organism evidence="1 2">
    <name type="scientific">Paenibacillus borealis</name>
    <dbReference type="NCBI Taxonomy" id="160799"/>
    <lineage>
        <taxon>Bacteria</taxon>
        <taxon>Bacillati</taxon>
        <taxon>Bacillota</taxon>
        <taxon>Bacilli</taxon>
        <taxon>Bacillales</taxon>
        <taxon>Paenibacillaceae</taxon>
        <taxon>Paenibacillus</taxon>
    </lineage>
</organism>
<sequence>MDMKLNDQNKLTSGLIILCCERRFFIPQSALDENEELFCIGCNQPMLFKGSNGEWYIPGKKVDF</sequence>